<comment type="caution">
    <text evidence="3">The sequence shown here is derived from an EMBL/GenBank/DDBJ whole genome shotgun (WGS) entry which is preliminary data.</text>
</comment>
<keyword evidence="4" id="KW-1185">Reference proteome</keyword>
<evidence type="ECO:0000313" key="4">
    <source>
        <dbReference type="Proteomes" id="UP001634747"/>
    </source>
</evidence>
<feature type="transmembrane region" description="Helical" evidence="2">
    <location>
        <begin position="46"/>
        <end position="68"/>
    </location>
</feature>
<dbReference type="Proteomes" id="UP001634747">
    <property type="component" value="Unassembled WGS sequence"/>
</dbReference>
<feature type="transmembrane region" description="Helical" evidence="2">
    <location>
        <begin position="99"/>
        <end position="119"/>
    </location>
</feature>
<keyword evidence="2" id="KW-0812">Transmembrane</keyword>
<sequence>MELHETETANSAVSAAARAAIVNRTHRVVRERAMEMRKQKKSRRELILPLLICSAVLLLVCYAGSVVASGSAFCGVESQLEHRASRLFSGQTMDTGSPAFLLLFWFLPITVVTVVAVYLRRNRSSRDRGRDGGSAQLQGRFRNEVTR</sequence>
<accession>A0ABW9KPY1</accession>
<evidence type="ECO:0000313" key="3">
    <source>
        <dbReference type="EMBL" id="MFN2977006.1"/>
    </source>
</evidence>
<name>A0ABW9KPY1_9BACT</name>
<feature type="region of interest" description="Disordered" evidence="1">
    <location>
        <begin position="125"/>
        <end position="147"/>
    </location>
</feature>
<keyword evidence="2" id="KW-1133">Transmembrane helix</keyword>
<protein>
    <submittedName>
        <fullName evidence="3">Uncharacterized protein</fullName>
    </submittedName>
</protein>
<evidence type="ECO:0000256" key="2">
    <source>
        <dbReference type="SAM" id="Phobius"/>
    </source>
</evidence>
<reference evidence="3 4" key="1">
    <citation type="submission" date="2024-12" db="EMBL/GenBank/DDBJ databases">
        <authorList>
            <person name="Lee Y."/>
        </authorList>
    </citation>
    <scope>NUCLEOTIDE SEQUENCE [LARGE SCALE GENOMIC DNA]</scope>
    <source>
        <strain evidence="3 4">03SUJ4</strain>
    </source>
</reference>
<evidence type="ECO:0000256" key="1">
    <source>
        <dbReference type="SAM" id="MobiDB-lite"/>
    </source>
</evidence>
<dbReference type="EMBL" id="JBJYXY010000001">
    <property type="protein sequence ID" value="MFN2977006.1"/>
    <property type="molecule type" value="Genomic_DNA"/>
</dbReference>
<gene>
    <name evidence="3" type="ORF">ACK2TP_14640</name>
</gene>
<keyword evidence="2" id="KW-0472">Membrane</keyword>
<organism evidence="3 4">
    <name type="scientific">Terriglobus aquaticus</name>
    <dbReference type="NCBI Taxonomy" id="940139"/>
    <lineage>
        <taxon>Bacteria</taxon>
        <taxon>Pseudomonadati</taxon>
        <taxon>Acidobacteriota</taxon>
        <taxon>Terriglobia</taxon>
        <taxon>Terriglobales</taxon>
        <taxon>Acidobacteriaceae</taxon>
        <taxon>Terriglobus</taxon>
    </lineage>
</organism>
<dbReference type="RefSeq" id="WP_263414817.1">
    <property type="nucleotide sequence ID" value="NZ_BAABBH010000001.1"/>
</dbReference>
<proteinExistence type="predicted"/>